<dbReference type="SMART" id="SM00220">
    <property type="entry name" value="S_TKc"/>
    <property type="match status" value="1"/>
</dbReference>
<dbReference type="SMART" id="SM00133">
    <property type="entry name" value="S_TK_X"/>
    <property type="match status" value="1"/>
</dbReference>
<name>A0A5B7DK94_PORTR</name>
<dbReference type="Pfam" id="PF00069">
    <property type="entry name" value="Pkinase"/>
    <property type="match status" value="1"/>
</dbReference>
<keyword evidence="18" id="KW-1185">Reference proteome</keyword>
<feature type="coiled-coil region" evidence="14">
    <location>
        <begin position="448"/>
        <end position="529"/>
    </location>
</feature>
<dbReference type="CDD" id="cd05601">
    <property type="entry name" value="STKc_CRIK"/>
    <property type="match status" value="1"/>
</dbReference>
<keyword evidence="10 13" id="KW-0067">ATP-binding</keyword>
<comment type="catalytic activity">
    <reaction evidence="11">
        <text>L-threonyl-[protein] + ATP = O-phospho-L-threonyl-[protein] + ADP + H(+)</text>
        <dbReference type="Rhea" id="RHEA:46608"/>
        <dbReference type="Rhea" id="RHEA-COMP:11060"/>
        <dbReference type="Rhea" id="RHEA-COMP:11605"/>
        <dbReference type="ChEBI" id="CHEBI:15378"/>
        <dbReference type="ChEBI" id="CHEBI:30013"/>
        <dbReference type="ChEBI" id="CHEBI:30616"/>
        <dbReference type="ChEBI" id="CHEBI:61977"/>
        <dbReference type="ChEBI" id="CHEBI:456216"/>
        <dbReference type="EC" id="2.7.11.1"/>
    </reaction>
</comment>
<evidence type="ECO:0000256" key="2">
    <source>
        <dbReference type="ARBA" id="ARBA00004496"/>
    </source>
</evidence>
<feature type="coiled-coil region" evidence="14">
    <location>
        <begin position="628"/>
        <end position="985"/>
    </location>
</feature>
<evidence type="ECO:0000256" key="1">
    <source>
        <dbReference type="ARBA" id="ARBA00001946"/>
    </source>
</evidence>
<keyword evidence="4" id="KW-0963">Cytoplasm</keyword>
<organism evidence="17 18">
    <name type="scientific">Portunus trituberculatus</name>
    <name type="common">Swimming crab</name>
    <name type="synonym">Neptunus trituberculatus</name>
    <dbReference type="NCBI Taxonomy" id="210409"/>
    <lineage>
        <taxon>Eukaryota</taxon>
        <taxon>Metazoa</taxon>
        <taxon>Ecdysozoa</taxon>
        <taxon>Arthropoda</taxon>
        <taxon>Crustacea</taxon>
        <taxon>Multicrustacea</taxon>
        <taxon>Malacostraca</taxon>
        <taxon>Eumalacostraca</taxon>
        <taxon>Eucarida</taxon>
        <taxon>Decapoda</taxon>
        <taxon>Pleocyemata</taxon>
        <taxon>Brachyura</taxon>
        <taxon>Eubrachyura</taxon>
        <taxon>Portunoidea</taxon>
        <taxon>Portunidae</taxon>
        <taxon>Portuninae</taxon>
        <taxon>Portunus</taxon>
    </lineage>
</organism>
<dbReference type="PROSITE" id="PS00107">
    <property type="entry name" value="PROTEIN_KINASE_ATP"/>
    <property type="match status" value="1"/>
</dbReference>
<dbReference type="FunFam" id="3.30.200.20:FF:000017">
    <property type="entry name" value="Non-specific serine/threonine protein kinase"/>
    <property type="match status" value="1"/>
</dbReference>
<dbReference type="AlphaFoldDB" id="A0A5B7DK94"/>
<accession>A0A5B7DK94</accession>
<dbReference type="GO" id="GO:0005856">
    <property type="term" value="C:cytoskeleton"/>
    <property type="evidence" value="ECO:0007669"/>
    <property type="project" value="TreeGrafter"/>
</dbReference>
<evidence type="ECO:0000256" key="11">
    <source>
        <dbReference type="ARBA" id="ARBA00047899"/>
    </source>
</evidence>
<sequence length="999" mass="115173">MEEARLEPIIKRIRQLRSLVCSAGLEAGQHGVLAGQEGLLDALLVLYEECNKDYLKKEEAVTSFVNKYRNTIHEVRNLRVNLNDFEQKKVIGKGKFGVVQVVREKATGNVYALKILRKSDTLSQKHVTFYEEERDILAKATSAWMTHLHYAFQDAQQLYLVMDFHPGGDLLSLLDRYDGSFSEDMACFYLAEVTLAVHDLHSMGYVHRDIKPENILIDRCGHLKLADFGSAARLTSSGVVRSKMPVGTPDYIAPEVLQSLDGEINVSYGTECDMWSLGIVMYEMLYGNTPFKADQVVATYSNIMNHHETLKFDDKEKVVSETAKQLMRGLLEEASHRLTHSGLLQHKFFLHINWNDLRNTAPPFVPIVNGLDDTSNFEEFENERRMPSMDAFRVPQTFTGKNLPFVGFTYSRQNPDTEKTIHTSSTTAINISILDESLREPSQLEAQLKMQKKENHQLKLQLQAMKDGEGERHLKLKDYKLKEAEMRLEYLEKERQRLEEENTKKEREAANYKKDLANERADRTKTEREVIDLIKDMKKKWKADAAKKTEEYNVKINAYEGEVAYLKAQHQEVGNALLEREKEFQAVVLKNKELKKTIANMEKTRLSQRKVEQCSGGCDAAKALQLELTEISSRLDEQKSINDEAESRLLEAINETRNLERTLLDRTREEDEKRELQRHIDHLTIKAAHLEEELEASTKKFQNLKEQEHQEKKKQIDYLKNQVDREKEECSRLRQQLQNVSCQLNESIASLSSLGSTRSLKEEEQEAKIKELEQELKVVTGDKVNLQSQLMVVKAKEGEHKAKISELELLLAKLDETVNQLEGKKHSTEACEDMYKARLECLETQLDGARSALAQEKEKAKKLTEDLKQFKQELSDCKLDLRVAEREAKSTQDTIAFLREKSREQRSQLAEKEAAIKKASEVEVDYQKVIDKLEGEIKSREADIEKQKLEHQHACSKLEEKIKSLQEVKKSGEQHQRKLQEVHQQMDSLKVITCILLFY</sequence>
<dbReference type="PANTHER" id="PTHR22988">
    <property type="entry name" value="MYOTONIC DYSTROPHY S/T KINASE-RELATED"/>
    <property type="match status" value="1"/>
</dbReference>
<dbReference type="InterPro" id="IPR017441">
    <property type="entry name" value="Protein_kinase_ATP_BS"/>
</dbReference>
<dbReference type="InterPro" id="IPR011009">
    <property type="entry name" value="Kinase-like_dom_sf"/>
</dbReference>
<dbReference type="Pfam" id="PF00433">
    <property type="entry name" value="Pkinase_C"/>
    <property type="match status" value="1"/>
</dbReference>
<dbReference type="GO" id="GO:0000281">
    <property type="term" value="P:mitotic cytokinesis"/>
    <property type="evidence" value="ECO:0007669"/>
    <property type="project" value="InterPro"/>
</dbReference>
<keyword evidence="7" id="KW-0808">Transferase</keyword>
<dbReference type="PROSITE" id="PS51285">
    <property type="entry name" value="AGC_KINASE_CTER"/>
    <property type="match status" value="1"/>
</dbReference>
<dbReference type="GO" id="GO:0005737">
    <property type="term" value="C:cytoplasm"/>
    <property type="evidence" value="ECO:0007669"/>
    <property type="project" value="UniProtKB-SubCell"/>
</dbReference>
<comment type="catalytic activity">
    <reaction evidence="12">
        <text>L-seryl-[protein] + ATP = O-phospho-L-seryl-[protein] + ADP + H(+)</text>
        <dbReference type="Rhea" id="RHEA:17989"/>
        <dbReference type="Rhea" id="RHEA-COMP:9863"/>
        <dbReference type="Rhea" id="RHEA-COMP:11604"/>
        <dbReference type="ChEBI" id="CHEBI:15378"/>
        <dbReference type="ChEBI" id="CHEBI:29999"/>
        <dbReference type="ChEBI" id="CHEBI:30616"/>
        <dbReference type="ChEBI" id="CHEBI:83421"/>
        <dbReference type="ChEBI" id="CHEBI:456216"/>
        <dbReference type="EC" id="2.7.11.1"/>
    </reaction>
</comment>
<dbReference type="GO" id="GO:0031032">
    <property type="term" value="P:actomyosin structure organization"/>
    <property type="evidence" value="ECO:0007669"/>
    <property type="project" value="TreeGrafter"/>
</dbReference>
<comment type="subcellular location">
    <subcellularLocation>
        <location evidence="2">Cytoplasm</location>
    </subcellularLocation>
</comment>
<reference evidence="17 18" key="1">
    <citation type="submission" date="2019-05" db="EMBL/GenBank/DDBJ databases">
        <title>Another draft genome of Portunus trituberculatus and its Hox gene families provides insights of decapod evolution.</title>
        <authorList>
            <person name="Jeong J.-H."/>
            <person name="Song I."/>
            <person name="Kim S."/>
            <person name="Choi T."/>
            <person name="Kim D."/>
            <person name="Ryu S."/>
            <person name="Kim W."/>
        </authorList>
    </citation>
    <scope>NUCLEOTIDE SEQUENCE [LARGE SCALE GENOMIC DNA]</scope>
    <source>
        <tissue evidence="17">Muscle</tissue>
    </source>
</reference>
<dbReference type="InterPro" id="IPR050839">
    <property type="entry name" value="Rho-assoc_Ser/Thr_Kinase"/>
</dbReference>
<dbReference type="GO" id="GO:0005524">
    <property type="term" value="F:ATP binding"/>
    <property type="evidence" value="ECO:0007669"/>
    <property type="project" value="UniProtKB-UniRule"/>
</dbReference>
<keyword evidence="9 17" id="KW-0418">Kinase</keyword>
<comment type="caution">
    <text evidence="17">The sequence shown here is derived from an EMBL/GenBank/DDBJ whole genome shotgun (WGS) entry which is preliminary data.</text>
</comment>
<dbReference type="EC" id="2.7.11.1" evidence="3"/>
<dbReference type="InterPro" id="IPR017892">
    <property type="entry name" value="Pkinase_C"/>
</dbReference>
<evidence type="ECO:0000256" key="14">
    <source>
        <dbReference type="SAM" id="Coils"/>
    </source>
</evidence>
<dbReference type="Gene3D" id="3.30.200.20">
    <property type="entry name" value="Phosphorylase Kinase, domain 1"/>
    <property type="match status" value="1"/>
</dbReference>
<evidence type="ECO:0000256" key="8">
    <source>
        <dbReference type="ARBA" id="ARBA00022741"/>
    </source>
</evidence>
<evidence type="ECO:0000256" key="5">
    <source>
        <dbReference type="ARBA" id="ARBA00022527"/>
    </source>
</evidence>
<dbReference type="EMBL" id="VSRR010001028">
    <property type="protein sequence ID" value="MPC21890.1"/>
    <property type="molecule type" value="Genomic_DNA"/>
</dbReference>
<dbReference type="InterPro" id="IPR008271">
    <property type="entry name" value="Ser/Thr_kinase_AS"/>
</dbReference>
<evidence type="ECO:0000313" key="18">
    <source>
        <dbReference type="Proteomes" id="UP000324222"/>
    </source>
</evidence>
<protein>
    <recommendedName>
        <fullName evidence="3">non-specific serine/threonine protein kinase</fullName>
        <ecNumber evidence="3">2.7.11.1</ecNumber>
    </recommendedName>
</protein>
<feature type="binding site" evidence="13">
    <location>
        <position position="114"/>
    </location>
    <ligand>
        <name>ATP</name>
        <dbReference type="ChEBI" id="CHEBI:30616"/>
    </ligand>
</feature>
<keyword evidence="8 13" id="KW-0547">Nucleotide-binding</keyword>
<dbReference type="InterPro" id="IPR000961">
    <property type="entry name" value="AGC-kinase_C"/>
</dbReference>
<gene>
    <name evidence="17" type="primary">CIT_0</name>
    <name evidence="17" type="ORF">E2C01_014893</name>
</gene>
<feature type="domain" description="Protein kinase" evidence="15">
    <location>
        <begin position="85"/>
        <end position="349"/>
    </location>
</feature>
<dbReference type="PROSITE" id="PS50011">
    <property type="entry name" value="PROTEIN_KINASE_DOM"/>
    <property type="match status" value="1"/>
</dbReference>
<dbReference type="OrthoDB" id="5919042at2759"/>
<dbReference type="InterPro" id="IPR037708">
    <property type="entry name" value="CRIK_dom"/>
</dbReference>
<evidence type="ECO:0000259" key="16">
    <source>
        <dbReference type="PROSITE" id="PS51285"/>
    </source>
</evidence>
<evidence type="ECO:0000259" key="15">
    <source>
        <dbReference type="PROSITE" id="PS50011"/>
    </source>
</evidence>
<evidence type="ECO:0000256" key="7">
    <source>
        <dbReference type="ARBA" id="ARBA00022679"/>
    </source>
</evidence>
<dbReference type="PANTHER" id="PTHR22988:SF71">
    <property type="entry name" value="CITRON RHO-INTERACTING KINASE"/>
    <property type="match status" value="1"/>
</dbReference>
<dbReference type="PROSITE" id="PS00108">
    <property type="entry name" value="PROTEIN_KINASE_ST"/>
    <property type="match status" value="1"/>
</dbReference>
<dbReference type="InterPro" id="IPR000719">
    <property type="entry name" value="Prot_kinase_dom"/>
</dbReference>
<evidence type="ECO:0000256" key="6">
    <source>
        <dbReference type="ARBA" id="ARBA00022553"/>
    </source>
</evidence>
<evidence type="ECO:0000256" key="10">
    <source>
        <dbReference type="ARBA" id="ARBA00022840"/>
    </source>
</evidence>
<comment type="cofactor">
    <cofactor evidence="1">
        <name>Mg(2+)</name>
        <dbReference type="ChEBI" id="CHEBI:18420"/>
    </cofactor>
</comment>
<evidence type="ECO:0000256" key="13">
    <source>
        <dbReference type="PROSITE-ProRule" id="PRU10141"/>
    </source>
</evidence>
<dbReference type="Gene3D" id="1.10.510.10">
    <property type="entry name" value="Transferase(Phosphotransferase) domain 1"/>
    <property type="match status" value="1"/>
</dbReference>
<dbReference type="Proteomes" id="UP000324222">
    <property type="component" value="Unassembled WGS sequence"/>
</dbReference>
<evidence type="ECO:0000256" key="12">
    <source>
        <dbReference type="ARBA" id="ARBA00048679"/>
    </source>
</evidence>
<keyword evidence="5" id="KW-0723">Serine/threonine-protein kinase</keyword>
<dbReference type="SUPFAM" id="SSF56112">
    <property type="entry name" value="Protein kinase-like (PK-like)"/>
    <property type="match status" value="1"/>
</dbReference>
<evidence type="ECO:0000256" key="3">
    <source>
        <dbReference type="ARBA" id="ARBA00012513"/>
    </source>
</evidence>
<evidence type="ECO:0000256" key="4">
    <source>
        <dbReference type="ARBA" id="ARBA00022490"/>
    </source>
</evidence>
<dbReference type="FunFam" id="1.10.510.10:FF:000751">
    <property type="entry name" value="Non-specific serine/threonine protein kinase"/>
    <property type="match status" value="1"/>
</dbReference>
<keyword evidence="14" id="KW-0175">Coiled coil</keyword>
<keyword evidence="6" id="KW-0597">Phosphoprotein</keyword>
<dbReference type="GO" id="GO:0004674">
    <property type="term" value="F:protein serine/threonine kinase activity"/>
    <property type="evidence" value="ECO:0007669"/>
    <property type="project" value="UniProtKB-KW"/>
</dbReference>
<proteinExistence type="predicted"/>
<feature type="domain" description="AGC-kinase C-terminal" evidence="16">
    <location>
        <begin position="350"/>
        <end position="420"/>
    </location>
</feature>
<evidence type="ECO:0000313" key="17">
    <source>
        <dbReference type="EMBL" id="MPC21890.1"/>
    </source>
</evidence>
<evidence type="ECO:0000256" key="9">
    <source>
        <dbReference type="ARBA" id="ARBA00022777"/>
    </source>
</evidence>